<dbReference type="Pfam" id="PF01965">
    <property type="entry name" value="DJ-1_PfpI"/>
    <property type="match status" value="1"/>
</dbReference>
<dbReference type="Proteomes" id="UP000663792">
    <property type="component" value="Unassembled WGS sequence"/>
</dbReference>
<dbReference type="PANTHER" id="PTHR43130:SF2">
    <property type="entry name" value="DJ-1_PFPI DOMAIN-CONTAINING PROTEIN"/>
    <property type="match status" value="1"/>
</dbReference>
<protein>
    <submittedName>
        <fullName evidence="2">DJ-1/PfpI family protein</fullName>
    </submittedName>
</protein>
<dbReference type="GO" id="GO:0006355">
    <property type="term" value="P:regulation of DNA-templated transcription"/>
    <property type="evidence" value="ECO:0007669"/>
    <property type="project" value="TreeGrafter"/>
</dbReference>
<name>A0A938Y7Y5_9ACTN</name>
<dbReference type="PANTHER" id="PTHR43130">
    <property type="entry name" value="ARAC-FAMILY TRANSCRIPTIONAL REGULATOR"/>
    <property type="match status" value="1"/>
</dbReference>
<organism evidence="2 3">
    <name type="scientific">Nakamurella leprariae</name>
    <dbReference type="NCBI Taxonomy" id="2803911"/>
    <lineage>
        <taxon>Bacteria</taxon>
        <taxon>Bacillati</taxon>
        <taxon>Actinomycetota</taxon>
        <taxon>Actinomycetes</taxon>
        <taxon>Nakamurellales</taxon>
        <taxon>Nakamurellaceae</taxon>
        <taxon>Nakamurella</taxon>
    </lineage>
</organism>
<dbReference type="InterPro" id="IPR002818">
    <property type="entry name" value="DJ-1/PfpI"/>
</dbReference>
<dbReference type="InterPro" id="IPR052158">
    <property type="entry name" value="INH-QAR"/>
</dbReference>
<dbReference type="Gene3D" id="3.40.50.880">
    <property type="match status" value="1"/>
</dbReference>
<gene>
    <name evidence="2" type="ORF">JL106_09400</name>
</gene>
<keyword evidence="3" id="KW-1185">Reference proteome</keyword>
<dbReference type="EMBL" id="JAERWK010000010">
    <property type="protein sequence ID" value="MBM9467490.1"/>
    <property type="molecule type" value="Genomic_DNA"/>
</dbReference>
<dbReference type="AlphaFoldDB" id="A0A938Y7Y5"/>
<dbReference type="RefSeq" id="WP_205260420.1">
    <property type="nucleotide sequence ID" value="NZ_JAERWK010000010.1"/>
</dbReference>
<proteinExistence type="predicted"/>
<evidence type="ECO:0000313" key="2">
    <source>
        <dbReference type="EMBL" id="MBM9467490.1"/>
    </source>
</evidence>
<dbReference type="InterPro" id="IPR029062">
    <property type="entry name" value="Class_I_gatase-like"/>
</dbReference>
<sequence>MSEPLRIVHLLFPDLTALDLAGPAQVFSHLPGVEQSFAWHRIESIPTDAGFAVLPTTTFTEASPADVVFVPGGEGAFALLEDEVALDFLRRQAVGATLVTSVCTGSFVLAGAGLLTGRRATTHWAWFDLLPLLGVVPVRERVVRDGTVITGAGVTSGIDFALTVTAQLAGVDVARGRQLTLEYAPQPPFDAGGPDRPDADPRQVAAARVAMAARWGPAVTRAAQRLRLP</sequence>
<reference evidence="2" key="1">
    <citation type="submission" date="2021-01" db="EMBL/GenBank/DDBJ databases">
        <title>YIM 132084 draft genome.</title>
        <authorList>
            <person name="An D."/>
        </authorList>
    </citation>
    <scope>NUCLEOTIDE SEQUENCE</scope>
    <source>
        <strain evidence="2">YIM 132084</strain>
    </source>
</reference>
<dbReference type="CDD" id="cd03139">
    <property type="entry name" value="GATase1_PfpI_2"/>
    <property type="match status" value="1"/>
</dbReference>
<comment type="caution">
    <text evidence="2">The sequence shown here is derived from an EMBL/GenBank/DDBJ whole genome shotgun (WGS) entry which is preliminary data.</text>
</comment>
<dbReference type="SUPFAM" id="SSF52317">
    <property type="entry name" value="Class I glutamine amidotransferase-like"/>
    <property type="match status" value="1"/>
</dbReference>
<feature type="domain" description="DJ-1/PfpI" evidence="1">
    <location>
        <begin position="6"/>
        <end position="166"/>
    </location>
</feature>
<accession>A0A938Y7Y5</accession>
<evidence type="ECO:0000259" key="1">
    <source>
        <dbReference type="Pfam" id="PF01965"/>
    </source>
</evidence>
<evidence type="ECO:0000313" key="3">
    <source>
        <dbReference type="Proteomes" id="UP000663792"/>
    </source>
</evidence>